<reference evidence="4 5" key="1">
    <citation type="submission" date="2024-02" db="EMBL/GenBank/DDBJ databases">
        <title>High-quality chromosome-scale genome assembly of Pensacola bahiagrass (Paspalum notatum Flugge var. saurae).</title>
        <authorList>
            <person name="Vega J.M."/>
            <person name="Podio M."/>
            <person name="Orjuela J."/>
            <person name="Siena L.A."/>
            <person name="Pessino S.C."/>
            <person name="Combes M.C."/>
            <person name="Mariac C."/>
            <person name="Albertini E."/>
            <person name="Pupilli F."/>
            <person name="Ortiz J.P.A."/>
            <person name="Leblanc O."/>
        </authorList>
    </citation>
    <scope>NUCLEOTIDE SEQUENCE [LARGE SCALE GENOMIC DNA]</scope>
    <source>
        <strain evidence="4">R1</strain>
        <tissue evidence="4">Leaf</tissue>
    </source>
</reference>
<dbReference type="Pfam" id="PF04379">
    <property type="entry name" value="DUF525"/>
    <property type="match status" value="1"/>
</dbReference>
<protein>
    <recommendedName>
        <fullName evidence="3">ApaG domain-containing protein</fullName>
    </recommendedName>
</protein>
<dbReference type="InterPro" id="IPR007474">
    <property type="entry name" value="ApaG_domain"/>
</dbReference>
<dbReference type="SUPFAM" id="SSF81383">
    <property type="entry name" value="F-box domain"/>
    <property type="match status" value="1"/>
</dbReference>
<sequence length="466" mass="52169">MASSLPPPPGDLMPSAEAGLESMEGLALDTVISRAGARPAAALACASKRLRAAVADDSVWRRFCADDLGLDAPVDPDGRPLPSFQVAYKVWLESFGMYPLPLVKRVKEFWSSMKSWLSENFPEAFKTLCKGVSEAQLKSAEDDLGFKLPMPTKLLYRFCNAQLPFSDNDDANKRISTYGLIGGYAFYDHWANVHLSPLEQIVEETKEFYRGFPDVFYGRNLIVVATSWFHPKTFLLNCSNGELYVGTNHLPDGEMLPCVPKASIKPTDNDFPQDGLLLWLEEHLRRLKSGMIKTRMLFKSRYISLYPEAPPSCTSAVTNGVKVRASAVFVPEYPKTVRRQERCMYTYSIRMSVPEACMLGGVYYSSCQLFSRHWTIRSRDRAVCEANGEGVIGKYPVLSVGKDEFVYESCTPLPEGPGSVEGSFSFVPGKYVLILIEVYLWLSHPEGKPFEVMVAPFPLEVPEYIF</sequence>
<dbReference type="PANTHER" id="PTHR47463">
    <property type="entry name" value="F-BOX PROTEIN SKIP16"/>
    <property type="match status" value="1"/>
</dbReference>
<dbReference type="InterPro" id="IPR036767">
    <property type="entry name" value="ApaG_sf"/>
</dbReference>
<evidence type="ECO:0000256" key="1">
    <source>
        <dbReference type="ARBA" id="ARBA00004906"/>
    </source>
</evidence>
<keyword evidence="2" id="KW-0833">Ubl conjugation pathway</keyword>
<dbReference type="InterPro" id="IPR037883">
    <property type="entry name" value="Knr4/Smi1-like_sf"/>
</dbReference>
<evidence type="ECO:0000256" key="2">
    <source>
        <dbReference type="ARBA" id="ARBA00022786"/>
    </source>
</evidence>
<dbReference type="EMBL" id="CP144745">
    <property type="protein sequence ID" value="WVZ52911.1"/>
    <property type="molecule type" value="Genomic_DNA"/>
</dbReference>
<dbReference type="InterPro" id="IPR036047">
    <property type="entry name" value="F-box-like_dom_sf"/>
</dbReference>
<dbReference type="PANTHER" id="PTHR47463:SF2">
    <property type="entry name" value="F-BOX PROTEIN SKIP16"/>
    <property type="match status" value="1"/>
</dbReference>
<accession>A0AAQ3PTM4</accession>
<comment type="pathway">
    <text evidence="1">Protein modification; protein ubiquitination.</text>
</comment>
<dbReference type="Gene3D" id="2.60.40.1470">
    <property type="entry name" value="ApaG domain"/>
    <property type="match status" value="1"/>
</dbReference>
<feature type="domain" description="ApaG" evidence="3">
    <location>
        <begin position="315"/>
        <end position="466"/>
    </location>
</feature>
<evidence type="ECO:0000313" key="5">
    <source>
        <dbReference type="Proteomes" id="UP001341281"/>
    </source>
</evidence>
<organism evidence="4 5">
    <name type="scientific">Paspalum notatum var. saurae</name>
    <dbReference type="NCBI Taxonomy" id="547442"/>
    <lineage>
        <taxon>Eukaryota</taxon>
        <taxon>Viridiplantae</taxon>
        <taxon>Streptophyta</taxon>
        <taxon>Embryophyta</taxon>
        <taxon>Tracheophyta</taxon>
        <taxon>Spermatophyta</taxon>
        <taxon>Magnoliopsida</taxon>
        <taxon>Liliopsida</taxon>
        <taxon>Poales</taxon>
        <taxon>Poaceae</taxon>
        <taxon>PACMAD clade</taxon>
        <taxon>Panicoideae</taxon>
        <taxon>Andropogonodae</taxon>
        <taxon>Paspaleae</taxon>
        <taxon>Paspalinae</taxon>
        <taxon>Paspalum</taxon>
    </lineage>
</organism>
<keyword evidence="5" id="KW-1185">Reference proteome</keyword>
<dbReference type="SUPFAM" id="SSF110069">
    <property type="entry name" value="ApaG-like"/>
    <property type="match status" value="1"/>
</dbReference>
<evidence type="ECO:0000313" key="4">
    <source>
        <dbReference type="EMBL" id="WVZ52911.1"/>
    </source>
</evidence>
<name>A0AAQ3PTM4_PASNO</name>
<evidence type="ECO:0000259" key="3">
    <source>
        <dbReference type="PROSITE" id="PS51087"/>
    </source>
</evidence>
<dbReference type="AlphaFoldDB" id="A0AAQ3PTM4"/>
<dbReference type="Proteomes" id="UP001341281">
    <property type="component" value="Chromosome 01"/>
</dbReference>
<proteinExistence type="predicted"/>
<dbReference type="SUPFAM" id="SSF160631">
    <property type="entry name" value="SMI1/KNR4-like"/>
    <property type="match status" value="1"/>
</dbReference>
<gene>
    <name evidence="4" type="ORF">U9M48_003911</name>
</gene>
<dbReference type="PROSITE" id="PS51087">
    <property type="entry name" value="APAG"/>
    <property type="match status" value="1"/>
</dbReference>